<evidence type="ECO:0000256" key="1">
    <source>
        <dbReference type="ARBA" id="ARBA00022737"/>
    </source>
</evidence>
<keyword evidence="1" id="KW-0677">Repeat</keyword>
<proteinExistence type="predicted"/>
<evidence type="ECO:0000313" key="5">
    <source>
        <dbReference type="Proteomes" id="UP000779508"/>
    </source>
</evidence>
<evidence type="ECO:0000259" key="3">
    <source>
        <dbReference type="PROSITE" id="PS51272"/>
    </source>
</evidence>
<feature type="chain" id="PRO_5046544414" evidence="2">
    <location>
        <begin position="27"/>
        <end position="618"/>
    </location>
</feature>
<protein>
    <submittedName>
        <fullName evidence="4">S-layer homology domain-containing protein</fullName>
    </submittedName>
</protein>
<feature type="domain" description="SLH" evidence="3">
    <location>
        <begin position="26"/>
        <end position="89"/>
    </location>
</feature>
<feature type="signal peptide" evidence="2">
    <location>
        <begin position="1"/>
        <end position="26"/>
    </location>
</feature>
<accession>A0ABS6G4L4</accession>
<keyword evidence="5" id="KW-1185">Reference proteome</keyword>
<name>A0ABS6G4L4_9FIRM</name>
<feature type="domain" description="SLH" evidence="3">
    <location>
        <begin position="162"/>
        <end position="226"/>
    </location>
</feature>
<dbReference type="PROSITE" id="PS51272">
    <property type="entry name" value="SLH"/>
    <property type="match status" value="2"/>
</dbReference>
<evidence type="ECO:0000313" key="4">
    <source>
        <dbReference type="EMBL" id="MBU5676543.1"/>
    </source>
</evidence>
<organism evidence="4 5">
    <name type="scientific">Alkaliphilus flagellatus</name>
    <dbReference type="NCBI Taxonomy" id="2841507"/>
    <lineage>
        <taxon>Bacteria</taxon>
        <taxon>Bacillati</taxon>
        <taxon>Bacillota</taxon>
        <taxon>Clostridia</taxon>
        <taxon>Peptostreptococcales</taxon>
        <taxon>Natronincolaceae</taxon>
        <taxon>Alkaliphilus</taxon>
    </lineage>
</organism>
<dbReference type="EMBL" id="JAHLQK010000003">
    <property type="protein sequence ID" value="MBU5676543.1"/>
    <property type="molecule type" value="Genomic_DNA"/>
</dbReference>
<dbReference type="Proteomes" id="UP000779508">
    <property type="component" value="Unassembled WGS sequence"/>
</dbReference>
<dbReference type="Pfam" id="PF00395">
    <property type="entry name" value="SLH"/>
    <property type="match status" value="2"/>
</dbReference>
<evidence type="ECO:0000256" key="2">
    <source>
        <dbReference type="SAM" id="SignalP"/>
    </source>
</evidence>
<comment type="caution">
    <text evidence="4">The sequence shown here is derived from an EMBL/GenBank/DDBJ whole genome shotgun (WGS) entry which is preliminary data.</text>
</comment>
<keyword evidence="2" id="KW-0732">Signal</keyword>
<dbReference type="RefSeq" id="WP_216416399.1">
    <property type="nucleotide sequence ID" value="NZ_JAHLQK010000003.1"/>
</dbReference>
<gene>
    <name evidence="4" type="ORF">KQI88_08950</name>
</gene>
<reference evidence="4 5" key="1">
    <citation type="submission" date="2021-06" db="EMBL/GenBank/DDBJ databases">
        <authorList>
            <person name="Sun Q."/>
            <person name="Li D."/>
        </authorList>
    </citation>
    <scope>NUCLEOTIDE SEQUENCE [LARGE SCALE GENOMIC DNA]</scope>
    <source>
        <strain evidence="4 5">MSJ-5</strain>
    </source>
</reference>
<sequence>MNRTKFRTVVAMVTLSVMLSSALSFAASTVFTDISGHWAKEYIEDIYNRKLTTGYPDATFKPQGNITKLEAIVMIAKLMGYTDNEAEYYTNKYKQELEQYKIPAWAQGATAYALFNDILLKEDLTGLVSSGKNIDAKRHEVATYIGRVLQYGAGEQIGTIYVIPYIDEMSIPTVAAPYIDLLLKKGILDKESNNGRFLPNNLISRAEVSKLASLAAKILDKGSNSNPTTPPPTTLPPTNTVRETINGEVDNVILGTKNIISIANGSKQQIYDIASNANITVDGKTATAKQLEIGQSVTAIVEDDIIIDIKAITTEEVLEGYFYYYLEGRDPKVFIKDDKDNVKGLSFTTNSKVYLMDKSVNIKDLTPGDIIYITHIDEEIIKIEAETKEKTLDGVVKSKGGSKDKYTLEVLLDDNTRETFTITSKATLKRDRKTVSFDEIKVGDEVKITKEYETVTYINASSVQETVEGYIKKIDIGQKTEITIEKEDKTTETFVLTPNTTIMIEDEKAGIYDLRLNYEVELEIENGEVVSMETYRKLKGTSYEGKVTYMDSRKGNIELQVGAREEIIVDVDDNTIYNDEDGRIIRFRDINIGDEIVVYAEDNGNYIVAKRVLIMIRR</sequence>
<dbReference type="InterPro" id="IPR001119">
    <property type="entry name" value="SLH_dom"/>
</dbReference>